<sequence length="91" mass="10188">MSESPAVPEAKASQLDVESLGSERRSVPERLTAPSRVAEELPTTRVGAPRNARGRRRTRRDLGPKWHKEYSQIDQHAGRVLIIDFVKQGTV</sequence>
<proteinExistence type="predicted"/>
<keyword evidence="3" id="KW-1185">Reference proteome</keyword>
<name>A0AAF0DFC2_9EURO</name>
<dbReference type="AlphaFoldDB" id="A0AAF0DFC2"/>
<dbReference type="Proteomes" id="UP001219355">
    <property type="component" value="Chromosome 2"/>
</dbReference>
<accession>A0AAF0DFC2</accession>
<evidence type="ECO:0000313" key="3">
    <source>
        <dbReference type="Proteomes" id="UP001219355"/>
    </source>
</evidence>
<feature type="region of interest" description="Disordered" evidence="1">
    <location>
        <begin position="1"/>
        <end position="65"/>
    </location>
</feature>
<protein>
    <submittedName>
        <fullName evidence="2">Uncharacterized protein</fullName>
    </submittedName>
</protein>
<evidence type="ECO:0000256" key="1">
    <source>
        <dbReference type="SAM" id="MobiDB-lite"/>
    </source>
</evidence>
<gene>
    <name evidence="2" type="ORF">PRK78_003038</name>
</gene>
<dbReference type="EMBL" id="CP120628">
    <property type="protein sequence ID" value="WEW57571.1"/>
    <property type="molecule type" value="Genomic_DNA"/>
</dbReference>
<organism evidence="2 3">
    <name type="scientific">Emydomyces testavorans</name>
    <dbReference type="NCBI Taxonomy" id="2070801"/>
    <lineage>
        <taxon>Eukaryota</taxon>
        <taxon>Fungi</taxon>
        <taxon>Dikarya</taxon>
        <taxon>Ascomycota</taxon>
        <taxon>Pezizomycotina</taxon>
        <taxon>Eurotiomycetes</taxon>
        <taxon>Eurotiomycetidae</taxon>
        <taxon>Onygenales</taxon>
        <taxon>Nannizziopsiaceae</taxon>
        <taxon>Emydomyces</taxon>
    </lineage>
</organism>
<reference evidence="2" key="1">
    <citation type="submission" date="2023-03" db="EMBL/GenBank/DDBJ databases">
        <title>Emydomyces testavorans Genome Sequence.</title>
        <authorList>
            <person name="Hoyer L."/>
        </authorList>
    </citation>
    <scope>NUCLEOTIDE SEQUENCE</scope>
    <source>
        <strain evidence="2">16-2883</strain>
    </source>
</reference>
<evidence type="ECO:0000313" key="2">
    <source>
        <dbReference type="EMBL" id="WEW57571.1"/>
    </source>
</evidence>